<keyword evidence="4 7" id="KW-0732">Signal</keyword>
<keyword evidence="5" id="KW-0378">Hydrolase</keyword>
<evidence type="ECO:0000313" key="9">
    <source>
        <dbReference type="EMBL" id="PNP47899.1"/>
    </source>
</evidence>
<dbReference type="EC" id="3.2.1.22" evidence="3"/>
<dbReference type="Gene3D" id="3.20.20.70">
    <property type="entry name" value="Aldolase class I"/>
    <property type="match status" value="1"/>
</dbReference>
<dbReference type="Proteomes" id="UP000236546">
    <property type="component" value="Unassembled WGS sequence"/>
</dbReference>
<evidence type="ECO:0000256" key="4">
    <source>
        <dbReference type="ARBA" id="ARBA00022729"/>
    </source>
</evidence>
<dbReference type="GO" id="GO:0004557">
    <property type="term" value="F:alpha-galactosidase activity"/>
    <property type="evidence" value="ECO:0007669"/>
    <property type="project" value="UniProtKB-EC"/>
</dbReference>
<dbReference type="AlphaFoldDB" id="A0A0W7VXD3"/>
<dbReference type="PANTHER" id="PTHR11452:SF33">
    <property type="entry name" value="ALPHA-GALACTOSIDASE 2"/>
    <property type="match status" value="1"/>
</dbReference>
<evidence type="ECO:0000256" key="2">
    <source>
        <dbReference type="ARBA" id="ARBA00009743"/>
    </source>
</evidence>
<dbReference type="InterPro" id="IPR041233">
    <property type="entry name" value="Melibiase_C"/>
</dbReference>
<reference evidence="10" key="3">
    <citation type="submission" date="2017-08" db="EMBL/GenBank/DDBJ databases">
        <title>Trichoderma gamsii strain T6085, whole genome shotgun sequencing project.</title>
        <authorList>
            <person name="Baroncelli R."/>
        </authorList>
    </citation>
    <scope>NUCLEOTIDE SEQUENCE</scope>
    <source>
        <strain evidence="10">T6085</strain>
    </source>
</reference>
<evidence type="ECO:0000259" key="8">
    <source>
        <dbReference type="Pfam" id="PF17801"/>
    </source>
</evidence>
<feature type="domain" description="Alpha galactosidase C-terminal" evidence="8">
    <location>
        <begin position="385"/>
        <end position="469"/>
    </location>
</feature>
<keyword evidence="11" id="KW-1185">Reference proteome</keyword>
<evidence type="ECO:0000313" key="12">
    <source>
        <dbReference type="Proteomes" id="UP000236546"/>
    </source>
</evidence>
<dbReference type="EMBL" id="MTYH01000012">
    <property type="protein sequence ID" value="PNP47899.1"/>
    <property type="molecule type" value="Genomic_DNA"/>
</dbReference>
<keyword evidence="6" id="KW-0326">Glycosidase</keyword>
<organism evidence="10 11">
    <name type="scientific">Trichoderma gamsii</name>
    <dbReference type="NCBI Taxonomy" id="398673"/>
    <lineage>
        <taxon>Eukaryota</taxon>
        <taxon>Fungi</taxon>
        <taxon>Dikarya</taxon>
        <taxon>Ascomycota</taxon>
        <taxon>Pezizomycotina</taxon>
        <taxon>Sordariomycetes</taxon>
        <taxon>Hypocreomycetidae</taxon>
        <taxon>Hypocreales</taxon>
        <taxon>Hypocreaceae</taxon>
        <taxon>Trichoderma</taxon>
    </lineage>
</organism>
<dbReference type="GeneID" id="29982721"/>
<dbReference type="Gene3D" id="2.60.40.1180">
    <property type="entry name" value="Golgi alpha-mannosidase II"/>
    <property type="match status" value="1"/>
</dbReference>
<dbReference type="RefSeq" id="XP_018664145.1">
    <property type="nucleotide sequence ID" value="XM_018802638.1"/>
</dbReference>
<dbReference type="CDD" id="cd14792">
    <property type="entry name" value="GH27"/>
    <property type="match status" value="1"/>
</dbReference>
<comment type="catalytic activity">
    <reaction evidence="1">
        <text>Hydrolysis of terminal, non-reducing alpha-D-galactose residues in alpha-D-galactosides, including galactose oligosaccharides, galactomannans and galactolipids.</text>
        <dbReference type="EC" id="3.2.1.22"/>
    </reaction>
</comment>
<dbReference type="Pfam" id="PF16499">
    <property type="entry name" value="Melibiase_2"/>
    <property type="match status" value="1"/>
</dbReference>
<feature type="signal peptide" evidence="7">
    <location>
        <begin position="1"/>
        <end position="18"/>
    </location>
</feature>
<dbReference type="InterPro" id="IPR013780">
    <property type="entry name" value="Glyco_hydro_b"/>
</dbReference>
<gene>
    <name evidence="10" type="ORF">TGAM01_v206113</name>
    <name evidence="9" type="ORF">TGAMA5MH_00951</name>
</gene>
<dbReference type="Pfam" id="PF17801">
    <property type="entry name" value="Melibiase_C"/>
    <property type="match status" value="1"/>
</dbReference>
<evidence type="ECO:0000256" key="5">
    <source>
        <dbReference type="ARBA" id="ARBA00022801"/>
    </source>
</evidence>
<proteinExistence type="inferred from homology"/>
<dbReference type="STRING" id="398673.A0A0W7VXD3"/>
<evidence type="ECO:0000313" key="11">
    <source>
        <dbReference type="Proteomes" id="UP000054821"/>
    </source>
</evidence>
<dbReference type="OrthoDB" id="5795902at2759"/>
<dbReference type="InterPro" id="IPR002241">
    <property type="entry name" value="Glyco_hydro_27"/>
</dbReference>
<reference evidence="9 12" key="2">
    <citation type="submission" date="2017-02" db="EMBL/GenBank/DDBJ databases">
        <title>Genomes of Trichoderma spp. with biocontrol activity.</title>
        <authorList>
            <person name="Gardiner D."/>
            <person name="Kazan K."/>
            <person name="Vos C."/>
            <person name="Harvey P."/>
        </authorList>
    </citation>
    <scope>NUCLEOTIDE SEQUENCE [LARGE SCALE GENOMIC DNA]</scope>
    <source>
        <strain evidence="9 12">A5MH</strain>
    </source>
</reference>
<dbReference type="SUPFAM" id="SSF51445">
    <property type="entry name" value="(Trans)glycosidases"/>
    <property type="match status" value="1"/>
</dbReference>
<dbReference type="Proteomes" id="UP000054821">
    <property type="component" value="Unassembled WGS sequence"/>
</dbReference>
<dbReference type="GO" id="GO:0005975">
    <property type="term" value="P:carbohydrate metabolic process"/>
    <property type="evidence" value="ECO:0007669"/>
    <property type="project" value="InterPro"/>
</dbReference>
<sequence>MLRLELLYLGLGVAGVTAAPAASAASPLKVIGYAQTPNGFKSPARGWNSFALQANPNAAPSFKFDQAHVLTQCSVLASAPFNGQYDTCSLDSGWSVGGNGDDFGRLIYDDSVFDIPSLASSLHSQGLKMGVYVVPGAFVSDANKTIFGTNTTIGEVCTGNEGLARCVFDYTRPETQAWHDSVVDLFASWGVDFVKLDFVTPGSPDNGQSLPTDQSGTVIAWHNAIKNNGRQIRLDISWKLDRTQKYFDIWNSNADSMRTDQDLNNSGSSTLVSWGTVQRAIENYRQWIIAGLQFFDELNVYPDLDNLLSGNPENISGLSNGQRTTVFTHWLGAGANLILGNDMTTLDDFGKSLLTNTQALQVADFTAQFPMQPRNPGSGGQNAAQLQAWIAGPSPSGEAVVVLTNLGPDNGQGGFNTQTSGVQTVTATWGDLGISGSFNVQDIWNNKSLGTVSDQVSAQLDEGASVLLHLTKA</sequence>
<feature type="chain" id="PRO_5014528236" description="alpha-galactosidase" evidence="7">
    <location>
        <begin position="19"/>
        <end position="473"/>
    </location>
</feature>
<reference evidence="10 11" key="1">
    <citation type="journal article" date="2016" name="Genome Announc.">
        <title>Draft Whole-Genome Sequence of Trichoderma gamsii T6085, a Promising Biocontrol Agent of Fusarium Head Blight on Wheat.</title>
        <authorList>
            <person name="Baroncelli R."/>
            <person name="Zapparata A."/>
            <person name="Piaggeschi G."/>
            <person name="Sarrocco S."/>
            <person name="Vannacci G."/>
        </authorList>
    </citation>
    <scope>NUCLEOTIDE SEQUENCE [LARGE SCALE GENOMIC DNA]</scope>
    <source>
        <strain evidence="10 11">T6085</strain>
    </source>
</reference>
<name>A0A0W7VXD3_9HYPO</name>
<evidence type="ECO:0000256" key="7">
    <source>
        <dbReference type="SAM" id="SignalP"/>
    </source>
</evidence>
<evidence type="ECO:0000256" key="3">
    <source>
        <dbReference type="ARBA" id="ARBA00012755"/>
    </source>
</evidence>
<dbReference type="InterPro" id="IPR013785">
    <property type="entry name" value="Aldolase_TIM"/>
</dbReference>
<comment type="similarity">
    <text evidence="2">Belongs to the glycosyl hydrolase 27 family.</text>
</comment>
<dbReference type="PANTHER" id="PTHR11452">
    <property type="entry name" value="ALPHA-GALACTOSIDASE/ALPHA-N-ACETYLGALACTOSAMINIDASE"/>
    <property type="match status" value="1"/>
</dbReference>
<dbReference type="SUPFAM" id="SSF51011">
    <property type="entry name" value="Glycosyl hydrolase domain"/>
    <property type="match status" value="1"/>
</dbReference>
<dbReference type="InterPro" id="IPR017853">
    <property type="entry name" value="GH"/>
</dbReference>
<evidence type="ECO:0000256" key="1">
    <source>
        <dbReference type="ARBA" id="ARBA00001255"/>
    </source>
</evidence>
<evidence type="ECO:0000313" key="10">
    <source>
        <dbReference type="EMBL" id="PON25032.1"/>
    </source>
</evidence>
<protein>
    <recommendedName>
        <fullName evidence="3">alpha-galactosidase</fullName>
        <ecNumber evidence="3">3.2.1.22</ecNumber>
    </recommendedName>
</protein>
<comment type="caution">
    <text evidence="10">The sequence shown here is derived from an EMBL/GenBank/DDBJ whole genome shotgun (WGS) entry which is preliminary data.</text>
</comment>
<accession>A0A0W7VXD3</accession>
<dbReference type="EMBL" id="JPDN02000020">
    <property type="protein sequence ID" value="PON25032.1"/>
    <property type="molecule type" value="Genomic_DNA"/>
</dbReference>
<evidence type="ECO:0000256" key="6">
    <source>
        <dbReference type="ARBA" id="ARBA00023295"/>
    </source>
</evidence>